<evidence type="ECO:0000259" key="14">
    <source>
        <dbReference type="Pfam" id="PF00155"/>
    </source>
</evidence>
<dbReference type="GO" id="GO:0004021">
    <property type="term" value="F:L-alanine:2-oxoglutarate aminotransferase activity"/>
    <property type="evidence" value="ECO:0007669"/>
    <property type="project" value="UniProtKB-EC"/>
</dbReference>
<evidence type="ECO:0000256" key="2">
    <source>
        <dbReference type="ARBA" id="ARBA00011738"/>
    </source>
</evidence>
<protein>
    <recommendedName>
        <fullName evidence="8">alanine transaminase</fullName>
        <ecNumber evidence="8">2.6.1.2</ecNumber>
    </recommendedName>
    <alternativeName>
        <fullName evidence="12">Glutamate pyruvate transaminase 2</fullName>
    </alternativeName>
    <alternativeName>
        <fullName evidence="11">Glutamic--alanine transaminase 2</fullName>
    </alternativeName>
    <alternativeName>
        <fullName evidence="13">Glutamic--pyruvic transaminase 2</fullName>
    </alternativeName>
</protein>
<sequence>MLSLRSLLAGTLRREDMGDWALFAASWLRKCTGRVMLNPHRLSPLSSSSRAICGLSAKRRGIIQRKMTENGVTSRRGKVLTIDTMNPSVKKVEYAVRGPIVQRALQIEKELKEGAKKPFSEVIKANIGDAHAMGQRPITFFRQVLALCSYPELLDDPSFPEDAKSRARRILRSCGGGSIGAYSASQGIDCVRQDVARYIERRDGGIPSNPDNIYLTTGASDGIVMMLKLLVAGEGKSRTGVMISIPQYPLYSAALAELGAVQINYYLNEEQCWSMDISELRRSLAAARQHCNPRALCIINPGNPTGQVQSRQCIEDVIRFAAEEHLFLMADEVYQDNVYAEGCQFHSFKKVLFEMGPEYSSKVELASFHSTSKCYMGECGFRGGYMEVINMDPQVKDQLTKLASVRLCPPVPGQALMDLVVNPPRPDEPSYDKFLKERSATLNALAEKAKLTEQILNTVPGITCNPVQGAMYSFPRISMPEKAVREAKEKGQAPDMLYCLRLLEETGICLVPGSGFGQRDGTYHFRMTILPSTDKLKILLDKVKDFHLRFTQQYS</sequence>
<gene>
    <name evidence="15" type="ORF">AGOR_G00042680</name>
</gene>
<dbReference type="Gene3D" id="3.90.1150.10">
    <property type="entry name" value="Aspartate Aminotransferase, domain 1"/>
    <property type="match status" value="1"/>
</dbReference>
<evidence type="ECO:0000256" key="8">
    <source>
        <dbReference type="ARBA" id="ARBA00026106"/>
    </source>
</evidence>
<keyword evidence="16" id="KW-1185">Reference proteome</keyword>
<comment type="caution">
    <text evidence="15">The sequence shown here is derived from an EMBL/GenBank/DDBJ whole genome shotgun (WGS) entry which is preliminary data.</text>
</comment>
<keyword evidence="5" id="KW-0663">Pyridoxal phosphate</keyword>
<comment type="pathway">
    <text evidence="6">Amino-acid degradation; L-alanine degradation via transaminase pathway; pyruvate from L-alanine: step 1/1.</text>
</comment>
<dbReference type="InterPro" id="IPR015424">
    <property type="entry name" value="PyrdxlP-dep_Trfase"/>
</dbReference>
<evidence type="ECO:0000256" key="5">
    <source>
        <dbReference type="ARBA" id="ARBA00022898"/>
    </source>
</evidence>
<comment type="cofactor">
    <cofactor evidence="1">
        <name>pyridoxal 5'-phosphate</name>
        <dbReference type="ChEBI" id="CHEBI:597326"/>
    </cofactor>
</comment>
<reference evidence="15" key="1">
    <citation type="submission" date="2021-01" db="EMBL/GenBank/DDBJ databases">
        <authorList>
            <person name="Zahm M."/>
            <person name="Roques C."/>
            <person name="Cabau C."/>
            <person name="Klopp C."/>
            <person name="Donnadieu C."/>
            <person name="Jouanno E."/>
            <person name="Lampietro C."/>
            <person name="Louis A."/>
            <person name="Herpin A."/>
            <person name="Echchiki A."/>
            <person name="Berthelot C."/>
            <person name="Parey E."/>
            <person name="Roest-Crollius H."/>
            <person name="Braasch I."/>
            <person name="Postlethwait J."/>
            <person name="Bobe J."/>
            <person name="Montfort J."/>
            <person name="Bouchez O."/>
            <person name="Begum T."/>
            <person name="Mejri S."/>
            <person name="Adams A."/>
            <person name="Chen W.-J."/>
            <person name="Guiguen Y."/>
        </authorList>
    </citation>
    <scope>NUCLEOTIDE SEQUENCE</scope>
    <source>
        <tissue evidence="15">Blood</tissue>
    </source>
</reference>
<dbReference type="SUPFAM" id="SSF53383">
    <property type="entry name" value="PLP-dependent transferases"/>
    <property type="match status" value="1"/>
</dbReference>
<keyword evidence="4" id="KW-0808">Transferase</keyword>
<feature type="domain" description="Aminotransferase class I/classII large" evidence="14">
    <location>
        <begin position="161"/>
        <end position="542"/>
    </location>
</feature>
<dbReference type="Pfam" id="PF00155">
    <property type="entry name" value="Aminotran_1_2"/>
    <property type="match status" value="1"/>
</dbReference>
<evidence type="ECO:0000256" key="10">
    <source>
        <dbReference type="ARBA" id="ARBA00053077"/>
    </source>
</evidence>
<evidence type="ECO:0000256" key="11">
    <source>
        <dbReference type="ARBA" id="ARBA00076221"/>
    </source>
</evidence>
<proteinExistence type="inferred from homology"/>
<evidence type="ECO:0000256" key="7">
    <source>
        <dbReference type="ARBA" id="ARBA00025785"/>
    </source>
</evidence>
<dbReference type="InterPro" id="IPR015421">
    <property type="entry name" value="PyrdxlP-dep_Trfase_major"/>
</dbReference>
<dbReference type="OrthoDB" id="1732682at2759"/>
<evidence type="ECO:0000256" key="1">
    <source>
        <dbReference type="ARBA" id="ARBA00001933"/>
    </source>
</evidence>
<dbReference type="Gene3D" id="3.40.640.10">
    <property type="entry name" value="Type I PLP-dependent aspartate aminotransferase-like (Major domain)"/>
    <property type="match status" value="1"/>
</dbReference>
<accession>A0A8T3DYY5</accession>
<dbReference type="CDD" id="cd00609">
    <property type="entry name" value="AAT_like"/>
    <property type="match status" value="1"/>
</dbReference>
<dbReference type="PANTHER" id="PTHR11751">
    <property type="entry name" value="ALANINE AMINOTRANSFERASE"/>
    <property type="match status" value="1"/>
</dbReference>
<dbReference type="PANTHER" id="PTHR11751:SF308">
    <property type="entry name" value="ALANINE AMINOTRANSFERASE 1"/>
    <property type="match status" value="1"/>
</dbReference>
<evidence type="ECO:0000256" key="9">
    <source>
        <dbReference type="ARBA" id="ARBA00047412"/>
    </source>
</evidence>
<dbReference type="AlphaFoldDB" id="A0A8T3DYY5"/>
<name>A0A8T3DYY5_9TELE</name>
<evidence type="ECO:0000256" key="12">
    <source>
        <dbReference type="ARBA" id="ARBA00080230"/>
    </source>
</evidence>
<dbReference type="InterPro" id="IPR004839">
    <property type="entry name" value="Aminotransferase_I/II_large"/>
</dbReference>
<dbReference type="EMBL" id="JAERUA010000003">
    <property type="protein sequence ID" value="KAI1902241.1"/>
    <property type="molecule type" value="Genomic_DNA"/>
</dbReference>
<dbReference type="GO" id="GO:0030170">
    <property type="term" value="F:pyridoxal phosphate binding"/>
    <property type="evidence" value="ECO:0007669"/>
    <property type="project" value="InterPro"/>
</dbReference>
<evidence type="ECO:0000313" key="15">
    <source>
        <dbReference type="EMBL" id="KAI1902241.1"/>
    </source>
</evidence>
<dbReference type="EC" id="2.6.1.2" evidence="8"/>
<organism evidence="15 16">
    <name type="scientific">Albula goreensis</name>
    <dbReference type="NCBI Taxonomy" id="1534307"/>
    <lineage>
        <taxon>Eukaryota</taxon>
        <taxon>Metazoa</taxon>
        <taxon>Chordata</taxon>
        <taxon>Craniata</taxon>
        <taxon>Vertebrata</taxon>
        <taxon>Euteleostomi</taxon>
        <taxon>Actinopterygii</taxon>
        <taxon>Neopterygii</taxon>
        <taxon>Teleostei</taxon>
        <taxon>Albuliformes</taxon>
        <taxon>Albulidae</taxon>
        <taxon>Albula</taxon>
    </lineage>
</organism>
<comment type="similarity">
    <text evidence="7">Belongs to the class-I pyridoxal-phosphate-dependent aminotransferase family. Alanine aminotransferase subfamily.</text>
</comment>
<dbReference type="FunFam" id="1.10.287.1970:FF:000001">
    <property type="entry name" value="Alanine aminotransferase 2"/>
    <property type="match status" value="1"/>
</dbReference>
<dbReference type="Gene3D" id="1.10.287.1970">
    <property type="match status" value="1"/>
</dbReference>
<evidence type="ECO:0000313" key="16">
    <source>
        <dbReference type="Proteomes" id="UP000829720"/>
    </source>
</evidence>
<evidence type="ECO:0000256" key="3">
    <source>
        <dbReference type="ARBA" id="ARBA00022576"/>
    </source>
</evidence>
<comment type="catalytic activity">
    <reaction evidence="9">
        <text>L-alanine + 2-oxoglutarate = pyruvate + L-glutamate</text>
        <dbReference type="Rhea" id="RHEA:19453"/>
        <dbReference type="ChEBI" id="CHEBI:15361"/>
        <dbReference type="ChEBI" id="CHEBI:16810"/>
        <dbReference type="ChEBI" id="CHEBI:29985"/>
        <dbReference type="ChEBI" id="CHEBI:57972"/>
        <dbReference type="EC" id="2.6.1.2"/>
    </reaction>
</comment>
<evidence type="ECO:0000256" key="6">
    <source>
        <dbReference type="ARBA" id="ARBA00025708"/>
    </source>
</evidence>
<dbReference type="GO" id="GO:0005737">
    <property type="term" value="C:cytoplasm"/>
    <property type="evidence" value="ECO:0007669"/>
    <property type="project" value="UniProtKB-ARBA"/>
</dbReference>
<dbReference type="FunFam" id="3.40.640.10:FF:000226">
    <property type="entry name" value="Alanine aminotransferase 2"/>
    <property type="match status" value="1"/>
</dbReference>
<evidence type="ECO:0000256" key="13">
    <source>
        <dbReference type="ARBA" id="ARBA00082840"/>
    </source>
</evidence>
<keyword evidence="3" id="KW-0032">Aminotransferase</keyword>
<comment type="function">
    <text evidence="10">Catalyzes the reversible transamination between alanine and 2-oxoglutarate to form pyruvate and glutamate.</text>
</comment>
<dbReference type="InterPro" id="IPR045088">
    <property type="entry name" value="ALAT1/2-like"/>
</dbReference>
<comment type="subunit">
    <text evidence="2">Homodimer.</text>
</comment>
<dbReference type="Proteomes" id="UP000829720">
    <property type="component" value="Unassembled WGS sequence"/>
</dbReference>
<evidence type="ECO:0000256" key="4">
    <source>
        <dbReference type="ARBA" id="ARBA00022679"/>
    </source>
</evidence>
<dbReference type="InterPro" id="IPR015422">
    <property type="entry name" value="PyrdxlP-dep_Trfase_small"/>
</dbReference>
<dbReference type="FunFam" id="3.90.1150.10:FF:000345">
    <property type="entry name" value="Alanine aminotransferase 2"/>
    <property type="match status" value="1"/>
</dbReference>